<protein>
    <recommendedName>
        <fullName evidence="6 10">UDP-glucose 4-epimerase</fullName>
        <ecNumber evidence="5 10">5.1.3.2</ecNumber>
    </recommendedName>
</protein>
<evidence type="ECO:0000256" key="2">
    <source>
        <dbReference type="ARBA" id="ARBA00001911"/>
    </source>
</evidence>
<evidence type="ECO:0000256" key="7">
    <source>
        <dbReference type="ARBA" id="ARBA00023027"/>
    </source>
</evidence>
<comment type="similarity">
    <text evidence="4 10">Belongs to the NAD(P)-dependent epimerase/dehydratase family.</text>
</comment>
<organism evidence="12 13">
    <name type="scientific">Tropicimonas aquimaris</name>
    <dbReference type="NCBI Taxonomy" id="914152"/>
    <lineage>
        <taxon>Bacteria</taxon>
        <taxon>Pseudomonadati</taxon>
        <taxon>Pseudomonadota</taxon>
        <taxon>Alphaproteobacteria</taxon>
        <taxon>Rhodobacterales</taxon>
        <taxon>Roseobacteraceae</taxon>
        <taxon>Tropicimonas</taxon>
    </lineage>
</organism>
<evidence type="ECO:0000313" key="13">
    <source>
        <dbReference type="Proteomes" id="UP001597108"/>
    </source>
</evidence>
<keyword evidence="8 10" id="KW-0413">Isomerase</keyword>
<evidence type="ECO:0000256" key="1">
    <source>
        <dbReference type="ARBA" id="ARBA00000083"/>
    </source>
</evidence>
<dbReference type="Gene3D" id="3.40.50.720">
    <property type="entry name" value="NAD(P)-binding Rossmann-like Domain"/>
    <property type="match status" value="1"/>
</dbReference>
<accession>A0ABW3IQL6</accession>
<dbReference type="NCBIfam" id="TIGR01179">
    <property type="entry name" value="galE"/>
    <property type="match status" value="1"/>
</dbReference>
<evidence type="ECO:0000256" key="5">
    <source>
        <dbReference type="ARBA" id="ARBA00013189"/>
    </source>
</evidence>
<dbReference type="Pfam" id="PF01370">
    <property type="entry name" value="Epimerase"/>
    <property type="match status" value="1"/>
</dbReference>
<comment type="cofactor">
    <cofactor evidence="2 10">
        <name>NAD(+)</name>
        <dbReference type="ChEBI" id="CHEBI:57540"/>
    </cofactor>
</comment>
<dbReference type="InterPro" id="IPR036291">
    <property type="entry name" value="NAD(P)-bd_dom_sf"/>
</dbReference>
<proteinExistence type="inferred from homology"/>
<dbReference type="GO" id="GO:0003978">
    <property type="term" value="F:UDP-glucose 4-epimerase activity"/>
    <property type="evidence" value="ECO:0007669"/>
    <property type="project" value="UniProtKB-EC"/>
</dbReference>
<keyword evidence="9 10" id="KW-0119">Carbohydrate metabolism</keyword>
<dbReference type="InterPro" id="IPR001509">
    <property type="entry name" value="Epimerase_deHydtase"/>
</dbReference>
<evidence type="ECO:0000256" key="9">
    <source>
        <dbReference type="ARBA" id="ARBA00023277"/>
    </source>
</evidence>
<dbReference type="PANTHER" id="PTHR43725:SF53">
    <property type="entry name" value="UDP-ARABINOSE 4-EPIMERASE 1"/>
    <property type="match status" value="1"/>
</dbReference>
<keyword evidence="13" id="KW-1185">Reference proteome</keyword>
<dbReference type="Proteomes" id="UP001597108">
    <property type="component" value="Unassembled WGS sequence"/>
</dbReference>
<dbReference type="PANTHER" id="PTHR43725">
    <property type="entry name" value="UDP-GLUCOSE 4-EPIMERASE"/>
    <property type="match status" value="1"/>
</dbReference>
<feature type="domain" description="NAD-dependent epimerase/dehydratase" evidence="11">
    <location>
        <begin position="6"/>
        <end position="254"/>
    </location>
</feature>
<evidence type="ECO:0000313" key="12">
    <source>
        <dbReference type="EMBL" id="MFD0980284.1"/>
    </source>
</evidence>
<keyword evidence="7 10" id="KW-0520">NAD</keyword>
<comment type="pathway">
    <text evidence="3 10">Carbohydrate metabolism; galactose metabolism.</text>
</comment>
<dbReference type="RefSeq" id="WP_386074602.1">
    <property type="nucleotide sequence ID" value="NZ_JBHTJT010000013.1"/>
</dbReference>
<comment type="catalytic activity">
    <reaction evidence="1 10">
        <text>UDP-alpha-D-glucose = UDP-alpha-D-galactose</text>
        <dbReference type="Rhea" id="RHEA:22168"/>
        <dbReference type="ChEBI" id="CHEBI:58885"/>
        <dbReference type="ChEBI" id="CHEBI:66914"/>
        <dbReference type="EC" id="5.1.3.2"/>
    </reaction>
</comment>
<evidence type="ECO:0000256" key="10">
    <source>
        <dbReference type="RuleBase" id="RU366046"/>
    </source>
</evidence>
<evidence type="ECO:0000256" key="4">
    <source>
        <dbReference type="ARBA" id="ARBA00007637"/>
    </source>
</evidence>
<dbReference type="SUPFAM" id="SSF51735">
    <property type="entry name" value="NAD(P)-binding Rossmann-fold domains"/>
    <property type="match status" value="1"/>
</dbReference>
<evidence type="ECO:0000256" key="6">
    <source>
        <dbReference type="ARBA" id="ARBA00018569"/>
    </source>
</evidence>
<dbReference type="EC" id="5.1.3.2" evidence="5 10"/>
<gene>
    <name evidence="12" type="primary">galE</name>
    <name evidence="12" type="ORF">ACFQ2S_11540</name>
</gene>
<name>A0ABW3IQL6_9RHOB</name>
<comment type="subunit">
    <text evidence="10">Homodimer.</text>
</comment>
<evidence type="ECO:0000256" key="3">
    <source>
        <dbReference type="ARBA" id="ARBA00004947"/>
    </source>
</evidence>
<dbReference type="Gene3D" id="3.90.25.10">
    <property type="entry name" value="UDP-galactose 4-epimerase, domain 1"/>
    <property type="match status" value="1"/>
</dbReference>
<evidence type="ECO:0000256" key="8">
    <source>
        <dbReference type="ARBA" id="ARBA00023235"/>
    </source>
</evidence>
<evidence type="ECO:0000259" key="11">
    <source>
        <dbReference type="Pfam" id="PF01370"/>
    </source>
</evidence>
<reference evidence="13" key="1">
    <citation type="journal article" date="2019" name="Int. J. Syst. Evol. Microbiol.">
        <title>The Global Catalogue of Microorganisms (GCM) 10K type strain sequencing project: providing services to taxonomists for standard genome sequencing and annotation.</title>
        <authorList>
            <consortium name="The Broad Institute Genomics Platform"/>
            <consortium name="The Broad Institute Genome Sequencing Center for Infectious Disease"/>
            <person name="Wu L."/>
            <person name="Ma J."/>
        </authorList>
    </citation>
    <scope>NUCLEOTIDE SEQUENCE [LARGE SCALE GENOMIC DNA]</scope>
    <source>
        <strain evidence="13">CCUG 60524</strain>
    </source>
</reference>
<comment type="caution">
    <text evidence="12">The sequence shown here is derived from an EMBL/GenBank/DDBJ whole genome shotgun (WGS) entry which is preliminary data.</text>
</comment>
<dbReference type="CDD" id="cd05247">
    <property type="entry name" value="UDP_G4E_1_SDR_e"/>
    <property type="match status" value="1"/>
</dbReference>
<sequence length="332" mass="35670">MEKQAVLVTGGAGYVGSHACMALSEAGFLPVCYDDLRRGNRWAVQWGPLIEAPLEDSAALASAMQSHSVAAVMHFAAYAYVAESMSDPSSYFRNNVSGSINVLDAMVASGVPNLVISSTCAIYGIPPALPIVEEMPAAPINPYGASKHIMEEIADWYAQTHGLRTCALRYFNAAGCDPSGAIGEWHDPEPHVFPLAIAAALDRNSQFSIFGTDYPTPDGTAVRDYVHVSDLAEAHVLALHRLLEGGDNLRCNLGTGQGTSVKEVLEAVASAAGRKPNVVMHPRRPGDPPELVADPSLAMQTLRWKPIRSDPLTIAEDAHRWYVRRLGERSLA</sequence>
<dbReference type="InterPro" id="IPR005886">
    <property type="entry name" value="UDP_G4E"/>
</dbReference>
<dbReference type="EMBL" id="JBHTJT010000013">
    <property type="protein sequence ID" value="MFD0980284.1"/>
    <property type="molecule type" value="Genomic_DNA"/>
</dbReference>